<proteinExistence type="predicted"/>
<gene>
    <name evidence="1" type="ORF">SAMN05443545_106203</name>
</gene>
<dbReference type="Proteomes" id="UP000198500">
    <property type="component" value="Unassembled WGS sequence"/>
</dbReference>
<protein>
    <submittedName>
        <fullName evidence="1">Uncharacterized protein</fullName>
    </submittedName>
</protein>
<keyword evidence="2" id="KW-1185">Reference proteome</keyword>
<sequence>MSHIRDRAQVTREGCQSMQIGKLEGIANPDDYDIVPKEG</sequence>
<name>A0A1H3D6I6_9GAMM</name>
<evidence type="ECO:0000313" key="1">
    <source>
        <dbReference type="EMBL" id="SDX61995.1"/>
    </source>
</evidence>
<dbReference type="EMBL" id="FNNI01000006">
    <property type="protein sequence ID" value="SDX61995.1"/>
    <property type="molecule type" value="Genomic_DNA"/>
</dbReference>
<accession>A0A1H3D6I6</accession>
<organism evidence="1 2">
    <name type="scientific">Aidingimonas halophila</name>
    <dbReference type="NCBI Taxonomy" id="574349"/>
    <lineage>
        <taxon>Bacteria</taxon>
        <taxon>Pseudomonadati</taxon>
        <taxon>Pseudomonadota</taxon>
        <taxon>Gammaproteobacteria</taxon>
        <taxon>Oceanospirillales</taxon>
        <taxon>Halomonadaceae</taxon>
        <taxon>Aidingimonas</taxon>
    </lineage>
</organism>
<dbReference type="AlphaFoldDB" id="A0A1H3D6I6"/>
<reference evidence="1 2" key="1">
    <citation type="submission" date="2016-10" db="EMBL/GenBank/DDBJ databases">
        <authorList>
            <person name="de Groot N.N."/>
        </authorList>
    </citation>
    <scope>NUCLEOTIDE SEQUENCE [LARGE SCALE GENOMIC DNA]</scope>
    <source>
        <strain evidence="1 2">DSM 19219</strain>
    </source>
</reference>
<evidence type="ECO:0000313" key="2">
    <source>
        <dbReference type="Proteomes" id="UP000198500"/>
    </source>
</evidence>